<sequence length="91" mass="10802">MKKNKEIKCYADITDDDCVYYTGTQIKNMYRSSNGFNQLKIESVKNGRFDEQILDPLTDIENDKSYKCFEYSHYSGAYIYYKTISILNYKD</sequence>
<evidence type="ECO:0000313" key="2">
    <source>
        <dbReference type="Proteomes" id="UP001348805"/>
    </source>
</evidence>
<accession>A0ABZ0Z0H5</accession>
<protein>
    <submittedName>
        <fullName evidence="1">Uncharacterized protein</fullName>
    </submittedName>
</protein>
<proteinExistence type="predicted"/>
<organism evidence="1 2">
    <name type="scientific">phage Lak_Megaphage_RVC_AP3_GC26</name>
    <dbReference type="NCBI Taxonomy" id="3109225"/>
    <lineage>
        <taxon>Viruses</taxon>
        <taxon>Duplodnaviria</taxon>
        <taxon>Heunggongvirae</taxon>
        <taxon>Uroviricota</taxon>
        <taxon>Caudoviricetes</taxon>
        <taxon>Caudoviricetes code 15 clade</taxon>
    </lineage>
</organism>
<dbReference type="Proteomes" id="UP001348805">
    <property type="component" value="Segment"/>
</dbReference>
<keyword evidence="2" id="KW-1185">Reference proteome</keyword>
<evidence type="ECO:0000313" key="1">
    <source>
        <dbReference type="EMBL" id="WQJ51445.1"/>
    </source>
</evidence>
<name>A0ABZ0Z0H5_9CAUD</name>
<reference evidence="1 2" key="1">
    <citation type="submission" date="2023-11" db="EMBL/GenBank/DDBJ databases">
        <authorList>
            <person name="Cook R."/>
            <person name="Crisci M."/>
            <person name="Pye H."/>
            <person name="Adriaenssens E."/>
            <person name="Santini J."/>
        </authorList>
    </citation>
    <scope>NUCLEOTIDE SEQUENCE [LARGE SCALE GENOMIC DNA]</scope>
    <source>
        <strain evidence="1">Lak_Megaphage_RVC_AP3_GC26</strain>
    </source>
</reference>
<dbReference type="EMBL" id="OR769219">
    <property type="protein sequence ID" value="WQJ51445.1"/>
    <property type="molecule type" value="Genomic_DNA"/>
</dbReference>